<keyword evidence="2" id="KW-1185">Reference proteome</keyword>
<evidence type="ECO:0000313" key="1">
    <source>
        <dbReference type="EMBL" id="KOB73109.1"/>
    </source>
</evidence>
<protein>
    <submittedName>
        <fullName evidence="1">Uncharacterized protein</fullName>
    </submittedName>
</protein>
<dbReference type="Pfam" id="PF11035">
    <property type="entry name" value="SNAPC2"/>
    <property type="match status" value="1"/>
</dbReference>
<evidence type="ECO:0000313" key="2">
    <source>
        <dbReference type="Proteomes" id="UP000037510"/>
    </source>
</evidence>
<dbReference type="AlphaFoldDB" id="A0A0L7LCG8"/>
<sequence>MAKKMNLSLTEEERMTAEYQPVTPPELVGWTKDEHFDLNIGLKLHGYNLKELQKRVPDKTEEQIQAVIDYFKGELKKKAEHTPSNRQRRKIKQMPQVPLAKWADLMTDKYDYKDLQTECATAVRIIADFEDFPHPSSSGNIDFRKIYNYIADAMEGKPLPDDPVAADVFNHCIMEASAMSKAFIPKNELQETLGHIGNDCKVDIPRPTKDGGLAALRHLAAQKNYNPLNVPEKYLMHAPLYTNDI</sequence>
<comment type="caution">
    <text evidence="1">The sequence shown here is derived from an EMBL/GenBank/DDBJ whole genome shotgun (WGS) entry which is preliminary data.</text>
</comment>
<reference evidence="1 2" key="1">
    <citation type="journal article" date="2015" name="Genome Biol. Evol.">
        <title>The genome of winter moth (Operophtera brumata) provides a genomic perspective on sexual dimorphism and phenology.</title>
        <authorList>
            <person name="Derks M.F."/>
            <person name="Smit S."/>
            <person name="Salis L."/>
            <person name="Schijlen E."/>
            <person name="Bossers A."/>
            <person name="Mateman C."/>
            <person name="Pijl A.S."/>
            <person name="de Ridder D."/>
            <person name="Groenen M.A."/>
            <person name="Visser M.E."/>
            <person name="Megens H.J."/>
        </authorList>
    </citation>
    <scope>NUCLEOTIDE SEQUENCE [LARGE SCALE GENOMIC DNA]</scope>
    <source>
        <strain evidence="1">WM2013NL</strain>
        <tissue evidence="1">Head and thorax</tissue>
    </source>
</reference>
<name>A0A0L7LCG8_OPEBR</name>
<organism evidence="1 2">
    <name type="scientific">Operophtera brumata</name>
    <name type="common">Winter moth</name>
    <name type="synonym">Phalaena brumata</name>
    <dbReference type="NCBI Taxonomy" id="104452"/>
    <lineage>
        <taxon>Eukaryota</taxon>
        <taxon>Metazoa</taxon>
        <taxon>Ecdysozoa</taxon>
        <taxon>Arthropoda</taxon>
        <taxon>Hexapoda</taxon>
        <taxon>Insecta</taxon>
        <taxon>Pterygota</taxon>
        <taxon>Neoptera</taxon>
        <taxon>Endopterygota</taxon>
        <taxon>Lepidoptera</taxon>
        <taxon>Glossata</taxon>
        <taxon>Ditrysia</taxon>
        <taxon>Geometroidea</taxon>
        <taxon>Geometridae</taxon>
        <taxon>Larentiinae</taxon>
        <taxon>Operophtera</taxon>
    </lineage>
</organism>
<dbReference type="GO" id="GO:0009301">
    <property type="term" value="P:snRNA transcription"/>
    <property type="evidence" value="ECO:0007669"/>
    <property type="project" value="InterPro"/>
</dbReference>
<proteinExistence type="predicted"/>
<dbReference type="GO" id="GO:0016251">
    <property type="term" value="F:RNA polymerase II general transcription initiation factor activity"/>
    <property type="evidence" value="ECO:0007669"/>
    <property type="project" value="InterPro"/>
</dbReference>
<gene>
    <name evidence="1" type="ORF">OBRU01_11168</name>
</gene>
<dbReference type="EMBL" id="JTDY01001708">
    <property type="protein sequence ID" value="KOB73109.1"/>
    <property type="molecule type" value="Genomic_DNA"/>
</dbReference>
<accession>A0A0L7LCG8</accession>
<dbReference type="Proteomes" id="UP000037510">
    <property type="component" value="Unassembled WGS sequence"/>
</dbReference>
<dbReference type="InterPro" id="IPR021281">
    <property type="entry name" value="SNAPC2"/>
</dbReference>